<dbReference type="RefSeq" id="WP_367880102.1">
    <property type="nucleotide sequence ID" value="NZ_JBFNXX010000055.1"/>
</dbReference>
<evidence type="ECO:0000256" key="1">
    <source>
        <dbReference type="SAM" id="SignalP"/>
    </source>
</evidence>
<comment type="caution">
    <text evidence="2">The sequence shown here is derived from an EMBL/GenBank/DDBJ whole genome shotgun (WGS) entry which is preliminary data.</text>
</comment>
<name>A0ABV3RV27_9RHOB</name>
<reference evidence="2 3" key="1">
    <citation type="submission" date="2024-07" db="EMBL/GenBank/DDBJ databases">
        <title>Marimonas sp.nov., isolated from tidal-flat sediment.</title>
        <authorList>
            <person name="Jayan J.N."/>
            <person name="Lee S.S."/>
        </authorList>
    </citation>
    <scope>NUCLEOTIDE SEQUENCE [LARGE SCALE GENOMIC DNA]</scope>
    <source>
        <strain evidence="2 3">MJW-29</strain>
    </source>
</reference>
<accession>A0ABV3RV27</accession>
<evidence type="ECO:0000313" key="2">
    <source>
        <dbReference type="EMBL" id="MEW9922413.1"/>
    </source>
</evidence>
<dbReference type="EMBL" id="JBFNXX010000055">
    <property type="protein sequence ID" value="MEW9922413.1"/>
    <property type="molecule type" value="Genomic_DNA"/>
</dbReference>
<gene>
    <name evidence="2" type="ORF">AB2B41_22670</name>
</gene>
<feature type="signal peptide" evidence="1">
    <location>
        <begin position="1"/>
        <end position="33"/>
    </location>
</feature>
<keyword evidence="1" id="KW-0732">Signal</keyword>
<evidence type="ECO:0000313" key="3">
    <source>
        <dbReference type="Proteomes" id="UP001556098"/>
    </source>
</evidence>
<organism evidence="2 3">
    <name type="scientific">Sulfitobacter sediminis</name>
    <dbReference type="NCBI Taxonomy" id="3234186"/>
    <lineage>
        <taxon>Bacteria</taxon>
        <taxon>Pseudomonadati</taxon>
        <taxon>Pseudomonadota</taxon>
        <taxon>Alphaproteobacteria</taxon>
        <taxon>Rhodobacterales</taxon>
        <taxon>Roseobacteraceae</taxon>
        <taxon>Sulfitobacter</taxon>
    </lineage>
</organism>
<dbReference type="Proteomes" id="UP001556098">
    <property type="component" value="Unassembled WGS sequence"/>
</dbReference>
<dbReference type="InterPro" id="IPR046576">
    <property type="entry name" value="DUF6636"/>
</dbReference>
<dbReference type="Pfam" id="PF20341">
    <property type="entry name" value="DUF6636"/>
    <property type="match status" value="1"/>
</dbReference>
<sequence length="151" mass="15783">MGYQGRTATGKEPFAMILRTCTMLCLLTAPAAADVWSFATPSGNIECWVGEEAGSSDIDCTILSRSKPASVPGLESCPLGQGIGFRMADTGPVTATCLAPGHRHSGGQHVADYGVTGQFGGFVCRSSTAGLECRNQSGRGFFLSRALQRAF</sequence>
<protein>
    <submittedName>
        <fullName evidence="2">DUF6636 domain-containing protein</fullName>
    </submittedName>
</protein>
<keyword evidence="3" id="KW-1185">Reference proteome</keyword>
<proteinExistence type="predicted"/>
<feature type="chain" id="PRO_5045375698" evidence="1">
    <location>
        <begin position="34"/>
        <end position="151"/>
    </location>
</feature>